<feature type="compositionally biased region" description="Polar residues" evidence="1">
    <location>
        <begin position="60"/>
        <end position="73"/>
    </location>
</feature>
<dbReference type="EMBL" id="CP133612">
    <property type="protein sequence ID" value="WMV08899.1"/>
    <property type="molecule type" value="Genomic_DNA"/>
</dbReference>
<organism evidence="2 3">
    <name type="scientific">Solanum verrucosum</name>
    <dbReference type="NCBI Taxonomy" id="315347"/>
    <lineage>
        <taxon>Eukaryota</taxon>
        <taxon>Viridiplantae</taxon>
        <taxon>Streptophyta</taxon>
        <taxon>Embryophyta</taxon>
        <taxon>Tracheophyta</taxon>
        <taxon>Spermatophyta</taxon>
        <taxon>Magnoliopsida</taxon>
        <taxon>eudicotyledons</taxon>
        <taxon>Gunneridae</taxon>
        <taxon>Pentapetalae</taxon>
        <taxon>asterids</taxon>
        <taxon>lamiids</taxon>
        <taxon>Solanales</taxon>
        <taxon>Solanaceae</taxon>
        <taxon>Solanoideae</taxon>
        <taxon>Solaneae</taxon>
        <taxon>Solanum</taxon>
    </lineage>
</organism>
<evidence type="ECO:0000313" key="3">
    <source>
        <dbReference type="Proteomes" id="UP001234989"/>
    </source>
</evidence>
<dbReference type="AlphaFoldDB" id="A0AAF0PVX1"/>
<feature type="region of interest" description="Disordered" evidence="1">
    <location>
        <begin position="21"/>
        <end position="73"/>
    </location>
</feature>
<proteinExistence type="predicted"/>
<gene>
    <name evidence="2" type="ORF">MTR67_002284</name>
</gene>
<keyword evidence="3" id="KW-1185">Reference proteome</keyword>
<reference evidence="2" key="1">
    <citation type="submission" date="2023-08" db="EMBL/GenBank/DDBJ databases">
        <title>A de novo genome assembly of Solanum verrucosum Schlechtendal, a Mexican diploid species geographically isolated from the other diploid A-genome species in potato relatives.</title>
        <authorList>
            <person name="Hosaka K."/>
        </authorList>
    </citation>
    <scope>NUCLEOTIDE SEQUENCE</scope>
    <source>
        <tissue evidence="2">Young leaves</tissue>
    </source>
</reference>
<protein>
    <submittedName>
        <fullName evidence="2">Uncharacterized protein</fullName>
    </submittedName>
</protein>
<name>A0AAF0PVX1_SOLVR</name>
<feature type="compositionally biased region" description="Polar residues" evidence="1">
    <location>
        <begin position="43"/>
        <end position="52"/>
    </location>
</feature>
<accession>A0AAF0PVX1</accession>
<evidence type="ECO:0000313" key="2">
    <source>
        <dbReference type="EMBL" id="WMV08899.1"/>
    </source>
</evidence>
<sequence length="103" mass="10758">MCCLDSKISGGDPSVLINVLGSKRSSTTPGGHPKGPQGGPLTLGQTSCQGSLKNVHGGSMSVSRTSSTKGQKSWSAPRTCFLTKSAKIKFKFDLFKKVQLSEG</sequence>
<evidence type="ECO:0000256" key="1">
    <source>
        <dbReference type="SAM" id="MobiDB-lite"/>
    </source>
</evidence>
<dbReference type="Proteomes" id="UP001234989">
    <property type="component" value="Chromosome 1"/>
</dbReference>